<dbReference type="GO" id="GO:0008671">
    <property type="term" value="F:2-dehydro-3-deoxygalactonokinase activity"/>
    <property type="evidence" value="ECO:0007669"/>
    <property type="project" value="UniProtKB-EC"/>
</dbReference>
<sequence length="341" mass="35494">MTNPTRTVPDAAGAAASLIALDWGTTSLRAYLYDARGALLDTRSRAAGVMHVPGGSAHAFDAAFEDACGDWLDRAGAVPVLAAGMVGSAQGWREAPYVAVPAGADALVAGLVTVTTARGATVSIVPGVIATGELPDVMRGEETQIVGALAADPTLDADRSGILIGLPGTHAKWAWVNGGLIERFQTFMTGELFAALRDHTILGRTMRAPASPDRAAFERGVAVARDAQHTGLLATIFSTRTLGLTERLAPDAQGDYLSGLLIGHELNALDAMLAERGATLANQPLLLIGDDRLCARYVDALHVFGCMHARVVAHATERGLWQIASRAGLVHTDGEPVCAGH</sequence>
<dbReference type="InterPro" id="IPR042257">
    <property type="entry name" value="DGOK_C"/>
</dbReference>
<accession>A0A0H3KBU1</accession>
<dbReference type="Gene3D" id="3.30.420.310">
    <property type="entry name" value="2-keto-3-deoxy-galactonokinase, C-terminal domain"/>
    <property type="match status" value="1"/>
</dbReference>
<dbReference type="RefSeq" id="WP_012214146.1">
    <property type="nucleotide sequence ID" value="NC_010084.1"/>
</dbReference>
<dbReference type="eggNOG" id="COG3734">
    <property type="taxonomic scope" value="Bacteria"/>
</dbReference>
<dbReference type="Gene3D" id="3.30.420.300">
    <property type="entry name" value="2-keto-3-deoxy-galactonokinase, substrate binding domain"/>
    <property type="match status" value="1"/>
</dbReference>
<evidence type="ECO:0000313" key="2">
    <source>
        <dbReference type="Proteomes" id="UP000008815"/>
    </source>
</evidence>
<dbReference type="STRING" id="395019.BMULJ_00470"/>
<dbReference type="InterPro" id="IPR007729">
    <property type="entry name" value="DGOK"/>
</dbReference>
<gene>
    <name evidence="1" type="primary">dgoK</name>
    <name evidence="1" type="ordered locus">BMULJ_00470</name>
</gene>
<dbReference type="AlphaFoldDB" id="A0A0H3KBU1"/>
<dbReference type="CDD" id="cd24012">
    <property type="entry name" value="ASKHA_NBD_KDGal-kinase"/>
    <property type="match status" value="1"/>
</dbReference>
<dbReference type="EC" id="2.7.1.58" evidence="1"/>
<dbReference type="Proteomes" id="UP000008815">
    <property type="component" value="Chromosome 1"/>
</dbReference>
<reference evidence="1 2" key="1">
    <citation type="submission" date="2007-04" db="EMBL/GenBank/DDBJ databases">
        <title>Complete genome sequence of Burkholderia multivorans ATCC 17616.</title>
        <authorList>
            <person name="Ohtsubo Y."/>
            <person name="Yamashita A."/>
            <person name="Kurokawa K."/>
            <person name="Takami H."/>
            <person name="Yuhara S."/>
            <person name="Nishiyama E."/>
            <person name="Endo R."/>
            <person name="Miyazaki R."/>
            <person name="Ono A."/>
            <person name="Yano K."/>
            <person name="Ito M."/>
            <person name="Sota M."/>
            <person name="Yuji N."/>
            <person name="Hattori M."/>
            <person name="Tsuda M."/>
        </authorList>
    </citation>
    <scope>NUCLEOTIDE SEQUENCE [LARGE SCALE GENOMIC DNA]</scope>
    <source>
        <strain evidence="2">ATCC 17616 / 249</strain>
    </source>
</reference>
<dbReference type="GO" id="GO:0034194">
    <property type="term" value="P:D-galactonate catabolic process"/>
    <property type="evidence" value="ECO:0007669"/>
    <property type="project" value="InterPro"/>
</dbReference>
<keyword evidence="2" id="KW-1185">Reference proteome</keyword>
<evidence type="ECO:0000313" key="1">
    <source>
        <dbReference type="EMBL" id="BAG42437.1"/>
    </source>
</evidence>
<dbReference type="EMBL" id="AP009385">
    <property type="protein sequence ID" value="BAG42437.1"/>
    <property type="molecule type" value="Genomic_DNA"/>
</dbReference>
<dbReference type="HOGENOM" id="CLU_058005_2_0_4"/>
<dbReference type="KEGG" id="bmu:Bmul_2767"/>
<organism evidence="1 2">
    <name type="scientific">Burkholderia multivorans (strain ATCC 17616 / 249)</name>
    <dbReference type="NCBI Taxonomy" id="395019"/>
    <lineage>
        <taxon>Bacteria</taxon>
        <taxon>Pseudomonadati</taxon>
        <taxon>Pseudomonadota</taxon>
        <taxon>Betaproteobacteria</taxon>
        <taxon>Burkholderiales</taxon>
        <taxon>Burkholderiaceae</taxon>
        <taxon>Burkholderia</taxon>
        <taxon>Burkholderia cepacia complex</taxon>
    </lineage>
</organism>
<dbReference type="Pfam" id="PF05035">
    <property type="entry name" value="DGOK"/>
    <property type="match status" value="1"/>
</dbReference>
<proteinExistence type="predicted"/>
<dbReference type="InterPro" id="IPR042258">
    <property type="entry name" value="DGOK_N"/>
</dbReference>
<dbReference type="KEGG" id="bmj:BMULJ_00470"/>
<name>A0A0H3KBU1_BURM1</name>
<keyword evidence="1" id="KW-0808">Transferase</keyword>
<protein>
    <submittedName>
        <fullName evidence="1">2-dehydro-3-deoxygalactonokinase</fullName>
        <ecNumber evidence="1">2.7.1.58</ecNumber>
    </submittedName>
</protein>